<evidence type="ECO:0000313" key="2">
    <source>
        <dbReference type="Proteomes" id="UP001206925"/>
    </source>
</evidence>
<gene>
    <name evidence="1" type="ORF">M8C21_031495</name>
</gene>
<dbReference type="Proteomes" id="UP001206925">
    <property type="component" value="Unassembled WGS sequence"/>
</dbReference>
<evidence type="ECO:0000313" key="1">
    <source>
        <dbReference type="EMBL" id="KAI7739092.1"/>
    </source>
</evidence>
<proteinExistence type="predicted"/>
<accession>A0AAD5GE81</accession>
<dbReference type="AlphaFoldDB" id="A0AAD5GE81"/>
<reference evidence="1" key="1">
    <citation type="submission" date="2022-06" db="EMBL/GenBank/DDBJ databases">
        <title>Uncovering the hologenomic basis of an extraordinary plant invasion.</title>
        <authorList>
            <person name="Bieker V.C."/>
            <person name="Martin M.D."/>
            <person name="Gilbert T."/>
            <person name="Hodgins K."/>
            <person name="Battlay P."/>
            <person name="Petersen B."/>
            <person name="Wilson J."/>
        </authorList>
    </citation>
    <scope>NUCLEOTIDE SEQUENCE</scope>
    <source>
        <strain evidence="1">AA19_3_7</strain>
        <tissue evidence="1">Leaf</tissue>
    </source>
</reference>
<protein>
    <submittedName>
        <fullName evidence="1">Uncharacterized protein</fullName>
    </submittedName>
</protein>
<keyword evidence="2" id="KW-1185">Reference proteome</keyword>
<organism evidence="1 2">
    <name type="scientific">Ambrosia artemisiifolia</name>
    <name type="common">Common ragweed</name>
    <dbReference type="NCBI Taxonomy" id="4212"/>
    <lineage>
        <taxon>Eukaryota</taxon>
        <taxon>Viridiplantae</taxon>
        <taxon>Streptophyta</taxon>
        <taxon>Embryophyta</taxon>
        <taxon>Tracheophyta</taxon>
        <taxon>Spermatophyta</taxon>
        <taxon>Magnoliopsida</taxon>
        <taxon>eudicotyledons</taxon>
        <taxon>Gunneridae</taxon>
        <taxon>Pentapetalae</taxon>
        <taxon>asterids</taxon>
        <taxon>campanulids</taxon>
        <taxon>Asterales</taxon>
        <taxon>Asteraceae</taxon>
        <taxon>Asteroideae</taxon>
        <taxon>Heliantheae alliance</taxon>
        <taxon>Heliantheae</taxon>
        <taxon>Ambrosia</taxon>
    </lineage>
</organism>
<name>A0AAD5GE81_AMBAR</name>
<dbReference type="EMBL" id="JAMZMK010008676">
    <property type="protein sequence ID" value="KAI7739092.1"/>
    <property type="molecule type" value="Genomic_DNA"/>
</dbReference>
<sequence length="111" mass="12566">ECLCKADMFIRVVLGFTYSSIFMEYRTTSKGFDHEKARSVGRPLHSSHLPIQNEDVVVFGPALFLTAPTSHGSCWLIWKGSTNILDDAKECVAISERKYQDSRDSLQVAYF</sequence>
<comment type="caution">
    <text evidence="1">The sequence shown here is derived from an EMBL/GenBank/DDBJ whole genome shotgun (WGS) entry which is preliminary data.</text>
</comment>
<feature type="non-terminal residue" evidence="1">
    <location>
        <position position="1"/>
    </location>
</feature>